<evidence type="ECO:0000313" key="2">
    <source>
        <dbReference type="EMBL" id="GAH71531.1"/>
    </source>
</evidence>
<dbReference type="AlphaFoldDB" id="X1HN42"/>
<accession>X1HN42</accession>
<name>X1HN42_9ZZZZ</name>
<dbReference type="EMBL" id="BARU01028515">
    <property type="protein sequence ID" value="GAH71531.1"/>
    <property type="molecule type" value="Genomic_DNA"/>
</dbReference>
<sequence length="102" mass="11703">MKKTYKKIIVTVIGLIAIFSIAGFAIWMSNDGRTEIKTLREQQQEYWNERAKRQSYDTALSEWGNFDCTFDNETLTLETEGYSFGTITITIFSFPVVNISLG</sequence>
<reference evidence="2" key="1">
    <citation type="journal article" date="2014" name="Front. Microbiol.">
        <title>High frequency of phylogenetically diverse reductive dehalogenase-homologous genes in deep subseafloor sedimentary metagenomes.</title>
        <authorList>
            <person name="Kawai M."/>
            <person name="Futagami T."/>
            <person name="Toyoda A."/>
            <person name="Takaki Y."/>
            <person name="Nishi S."/>
            <person name="Hori S."/>
            <person name="Arai W."/>
            <person name="Tsubouchi T."/>
            <person name="Morono Y."/>
            <person name="Uchiyama I."/>
            <person name="Ito T."/>
            <person name="Fujiyama A."/>
            <person name="Inagaki F."/>
            <person name="Takami H."/>
        </authorList>
    </citation>
    <scope>NUCLEOTIDE SEQUENCE</scope>
    <source>
        <strain evidence="2">Expedition CK06-06</strain>
    </source>
</reference>
<feature type="non-terminal residue" evidence="2">
    <location>
        <position position="102"/>
    </location>
</feature>
<gene>
    <name evidence="2" type="ORF">S03H2_45505</name>
</gene>
<evidence type="ECO:0000256" key="1">
    <source>
        <dbReference type="SAM" id="Phobius"/>
    </source>
</evidence>
<organism evidence="2">
    <name type="scientific">marine sediment metagenome</name>
    <dbReference type="NCBI Taxonomy" id="412755"/>
    <lineage>
        <taxon>unclassified sequences</taxon>
        <taxon>metagenomes</taxon>
        <taxon>ecological metagenomes</taxon>
    </lineage>
</organism>
<comment type="caution">
    <text evidence="2">The sequence shown here is derived from an EMBL/GenBank/DDBJ whole genome shotgun (WGS) entry which is preliminary data.</text>
</comment>
<feature type="transmembrane region" description="Helical" evidence="1">
    <location>
        <begin position="7"/>
        <end position="28"/>
    </location>
</feature>
<protein>
    <submittedName>
        <fullName evidence="2">Uncharacterized protein</fullName>
    </submittedName>
</protein>
<keyword evidence="1" id="KW-0812">Transmembrane</keyword>
<keyword evidence="1" id="KW-0472">Membrane</keyword>
<keyword evidence="1" id="KW-1133">Transmembrane helix</keyword>
<proteinExistence type="predicted"/>
<feature type="transmembrane region" description="Helical" evidence="1">
    <location>
        <begin position="82"/>
        <end position="101"/>
    </location>
</feature>